<dbReference type="Proteomes" id="UP000007110">
    <property type="component" value="Unassembled WGS sequence"/>
</dbReference>
<dbReference type="GO" id="GO:0016787">
    <property type="term" value="F:hydrolase activity"/>
    <property type="evidence" value="ECO:0007669"/>
    <property type="project" value="InterPro"/>
</dbReference>
<dbReference type="PIRSF" id="PIRSF035808">
    <property type="entry name" value="Pdiesterase_Brain_239"/>
    <property type="match status" value="1"/>
</dbReference>
<dbReference type="PANTHER" id="PTHR12905:SF0">
    <property type="entry name" value="CALCINEURIN-LIKE PHOSPHOESTERASE DOMAIN-CONTAINING PROTEIN"/>
    <property type="match status" value="1"/>
</dbReference>
<dbReference type="CDD" id="cd07379">
    <property type="entry name" value="MPP_239FB"/>
    <property type="match status" value="1"/>
</dbReference>
<dbReference type="RefSeq" id="XP_030844396.1">
    <property type="nucleotide sequence ID" value="XM_030988536.1"/>
</dbReference>
<dbReference type="InterPro" id="IPR004843">
    <property type="entry name" value="Calcineurin-like_PHP"/>
</dbReference>
<comment type="similarity">
    <text evidence="1">Belongs to the UPF0046 family.</text>
</comment>
<feature type="domain" description="Calcineurin-like phosphoesterase" evidence="3">
    <location>
        <begin position="69"/>
        <end position="266"/>
    </location>
</feature>
<evidence type="ECO:0000313" key="5">
    <source>
        <dbReference type="Proteomes" id="UP000007110"/>
    </source>
</evidence>
<dbReference type="Gene3D" id="3.60.21.10">
    <property type="match status" value="1"/>
</dbReference>
<reference evidence="4" key="2">
    <citation type="submission" date="2021-01" db="UniProtKB">
        <authorList>
            <consortium name="EnsemblMetazoa"/>
        </authorList>
    </citation>
    <scope>IDENTIFICATION</scope>
</reference>
<protein>
    <recommendedName>
        <fullName evidence="3">Calcineurin-like phosphoesterase domain-containing protein</fullName>
    </recommendedName>
</protein>
<reference evidence="5" key="1">
    <citation type="submission" date="2015-02" db="EMBL/GenBank/DDBJ databases">
        <title>Genome sequencing for Strongylocentrotus purpuratus.</title>
        <authorList>
            <person name="Murali S."/>
            <person name="Liu Y."/>
            <person name="Vee V."/>
            <person name="English A."/>
            <person name="Wang M."/>
            <person name="Skinner E."/>
            <person name="Han Y."/>
            <person name="Muzny D.M."/>
            <person name="Worley K.C."/>
            <person name="Gibbs R.A."/>
        </authorList>
    </citation>
    <scope>NUCLEOTIDE SEQUENCE</scope>
</reference>
<accession>A0A7M7T092</accession>
<feature type="compositionally biased region" description="Basic and acidic residues" evidence="2">
    <location>
        <begin position="20"/>
        <end position="31"/>
    </location>
</feature>
<organism evidence="4 5">
    <name type="scientific">Strongylocentrotus purpuratus</name>
    <name type="common">Purple sea urchin</name>
    <dbReference type="NCBI Taxonomy" id="7668"/>
    <lineage>
        <taxon>Eukaryota</taxon>
        <taxon>Metazoa</taxon>
        <taxon>Echinodermata</taxon>
        <taxon>Eleutherozoa</taxon>
        <taxon>Echinozoa</taxon>
        <taxon>Echinoidea</taxon>
        <taxon>Euechinoidea</taxon>
        <taxon>Echinacea</taxon>
        <taxon>Camarodonta</taxon>
        <taxon>Echinidea</taxon>
        <taxon>Strongylocentrotidae</taxon>
        <taxon>Strongylocentrotus</taxon>
    </lineage>
</organism>
<feature type="region of interest" description="Disordered" evidence="2">
    <location>
        <begin position="1"/>
        <end position="37"/>
    </location>
</feature>
<dbReference type="EnsemblMetazoa" id="XM_030988536">
    <property type="protein sequence ID" value="XP_030844396"/>
    <property type="gene ID" value="LOC577091"/>
</dbReference>
<dbReference type="SUPFAM" id="SSF56300">
    <property type="entry name" value="Metallo-dependent phosphatases"/>
    <property type="match status" value="1"/>
</dbReference>
<dbReference type="Pfam" id="PF00149">
    <property type="entry name" value="Metallophos"/>
    <property type="match status" value="1"/>
</dbReference>
<dbReference type="GeneID" id="577091"/>
<dbReference type="InterPro" id="IPR024201">
    <property type="entry name" value="Calcineurin-like_Pesterase"/>
</dbReference>
<evidence type="ECO:0000256" key="1">
    <source>
        <dbReference type="ARBA" id="ARBA00007993"/>
    </source>
</evidence>
<dbReference type="AlphaFoldDB" id="A0A7M7T092"/>
<dbReference type="InterPro" id="IPR051693">
    <property type="entry name" value="UPF0046_metallophosphoest"/>
</dbReference>
<dbReference type="InterPro" id="IPR029052">
    <property type="entry name" value="Metallo-depent_PP-like"/>
</dbReference>
<dbReference type="PANTHER" id="PTHR12905">
    <property type="entry name" value="METALLOPHOSPHOESTERASE"/>
    <property type="match status" value="1"/>
</dbReference>
<name>A0A7M7T092_STRPU</name>
<evidence type="ECO:0000256" key="2">
    <source>
        <dbReference type="SAM" id="MobiDB-lite"/>
    </source>
</evidence>
<proteinExistence type="inferred from homology"/>
<evidence type="ECO:0000259" key="3">
    <source>
        <dbReference type="Pfam" id="PF00149"/>
    </source>
</evidence>
<sequence>MSFRRMLKGASGRSLSAKQPESDEQSKEITVHPETNNPTRVWDTIRYKQKVDVVTPVDPATPKPKDHVRFVCISDTHSKTDRIPDIPDGDVLIHAGDFTKICRRKEVKNFNDFLGTLPHRHKIVIAGNHELTFDQQLMTERNSHVFMSFASAFEGLKTNEWKDIRSLLTNCTYLEDSEIQVMGFRIYGSPWQPVFCDWGFNLPRGQPLLDKWNKIPEGTDILITHGPPLGHGDLASNGCRAGCVELLSTVQRRVRPKYHVFGHIHEGYGVTTDGQTTFVNAAICDVHYRPCNPPIVFDLPTPRVPTVEAESSV</sequence>
<evidence type="ECO:0000313" key="4">
    <source>
        <dbReference type="EnsemblMetazoa" id="XP_030844396"/>
    </source>
</evidence>
<keyword evidence="5" id="KW-1185">Reference proteome</keyword>